<proteinExistence type="inferred from homology"/>
<feature type="signal peptide" evidence="5">
    <location>
        <begin position="1"/>
        <end position="23"/>
    </location>
</feature>
<dbReference type="PATRIC" id="fig|740709.3.peg.211"/>
<dbReference type="SUPFAM" id="SSF53850">
    <property type="entry name" value="Periplasmic binding protein-like II"/>
    <property type="match status" value="1"/>
</dbReference>
<dbReference type="Gene3D" id="3.40.190.10">
    <property type="entry name" value="Periplasmic binding protein-like II"/>
    <property type="match status" value="2"/>
</dbReference>
<dbReference type="Pfam" id="PF03466">
    <property type="entry name" value="LysR_substrate"/>
    <property type="match status" value="1"/>
</dbReference>
<organism evidence="7 8">
    <name type="scientific">Idiomarina xiamenensis 10-D-4</name>
    <dbReference type="NCBI Taxonomy" id="740709"/>
    <lineage>
        <taxon>Bacteria</taxon>
        <taxon>Pseudomonadati</taxon>
        <taxon>Pseudomonadota</taxon>
        <taxon>Gammaproteobacteria</taxon>
        <taxon>Alteromonadales</taxon>
        <taxon>Idiomarinaceae</taxon>
        <taxon>Idiomarina</taxon>
    </lineage>
</organism>
<dbReference type="GO" id="GO:0003677">
    <property type="term" value="F:DNA binding"/>
    <property type="evidence" value="ECO:0007669"/>
    <property type="project" value="UniProtKB-KW"/>
</dbReference>
<dbReference type="PRINTS" id="PR00039">
    <property type="entry name" value="HTHLYSR"/>
</dbReference>
<dbReference type="Proteomes" id="UP000014115">
    <property type="component" value="Unassembled WGS sequence"/>
</dbReference>
<gene>
    <name evidence="7" type="ORF">A10D4_01055</name>
</gene>
<dbReference type="PROSITE" id="PS50931">
    <property type="entry name" value="HTH_LYSR"/>
    <property type="match status" value="1"/>
</dbReference>
<keyword evidence="8" id="KW-1185">Reference proteome</keyword>
<feature type="domain" description="HTH lysR-type" evidence="6">
    <location>
        <begin position="35"/>
        <end position="92"/>
    </location>
</feature>
<evidence type="ECO:0000313" key="7">
    <source>
        <dbReference type="EMBL" id="EKE87639.1"/>
    </source>
</evidence>
<keyword evidence="5" id="KW-0732">Signal</keyword>
<evidence type="ECO:0000256" key="1">
    <source>
        <dbReference type="ARBA" id="ARBA00009437"/>
    </source>
</evidence>
<dbReference type="FunFam" id="1.10.10.10:FF:000001">
    <property type="entry name" value="LysR family transcriptional regulator"/>
    <property type="match status" value="1"/>
</dbReference>
<comment type="similarity">
    <text evidence="1">Belongs to the LysR transcriptional regulatory family.</text>
</comment>
<dbReference type="InterPro" id="IPR036388">
    <property type="entry name" value="WH-like_DNA-bd_sf"/>
</dbReference>
<dbReference type="SUPFAM" id="SSF46785">
    <property type="entry name" value="Winged helix' DNA-binding domain"/>
    <property type="match status" value="1"/>
</dbReference>
<reference evidence="7 8" key="1">
    <citation type="journal article" date="2012" name="J. Bacteriol.">
        <title>Genome Sequence of Idiomarina xiamenensis Type Strain 10-D-4.</title>
        <authorList>
            <person name="Lai Q."/>
            <person name="Wang L."/>
            <person name="Wang W."/>
            <person name="Shao Z."/>
        </authorList>
    </citation>
    <scope>NUCLEOTIDE SEQUENCE [LARGE SCALE GENOMIC DNA]</scope>
    <source>
        <strain evidence="7 8">10-D-4</strain>
    </source>
</reference>
<dbReference type="STRING" id="740709.A10D4_01055"/>
<dbReference type="InterPro" id="IPR036390">
    <property type="entry name" value="WH_DNA-bd_sf"/>
</dbReference>
<keyword evidence="4" id="KW-0804">Transcription</keyword>
<protein>
    <submittedName>
        <fullName evidence="7">LysR family transcriptional regulator</fullName>
    </submittedName>
</protein>
<keyword evidence="3" id="KW-0238">DNA-binding</keyword>
<comment type="caution">
    <text evidence="7">The sequence shown here is derived from an EMBL/GenBank/DDBJ whole genome shotgun (WGS) entry which is preliminary data.</text>
</comment>
<accession>K2KYM7</accession>
<dbReference type="eggNOG" id="COG0583">
    <property type="taxonomic scope" value="Bacteria"/>
</dbReference>
<dbReference type="GO" id="GO:0003700">
    <property type="term" value="F:DNA-binding transcription factor activity"/>
    <property type="evidence" value="ECO:0007669"/>
    <property type="project" value="InterPro"/>
</dbReference>
<dbReference type="Pfam" id="PF00126">
    <property type="entry name" value="HTH_1"/>
    <property type="match status" value="1"/>
</dbReference>
<dbReference type="PANTHER" id="PTHR30579:SF7">
    <property type="entry name" value="HTH-TYPE TRANSCRIPTIONAL REGULATOR LRHA-RELATED"/>
    <property type="match status" value="1"/>
</dbReference>
<dbReference type="EMBL" id="AMRG01000001">
    <property type="protein sequence ID" value="EKE87639.1"/>
    <property type="molecule type" value="Genomic_DNA"/>
</dbReference>
<dbReference type="Gene3D" id="1.10.10.10">
    <property type="entry name" value="Winged helix-like DNA-binding domain superfamily/Winged helix DNA-binding domain"/>
    <property type="match status" value="1"/>
</dbReference>
<evidence type="ECO:0000256" key="5">
    <source>
        <dbReference type="SAM" id="SignalP"/>
    </source>
</evidence>
<keyword evidence="2" id="KW-0805">Transcription regulation</keyword>
<dbReference type="InterPro" id="IPR000847">
    <property type="entry name" value="LysR_HTH_N"/>
</dbReference>
<evidence type="ECO:0000256" key="4">
    <source>
        <dbReference type="ARBA" id="ARBA00023163"/>
    </source>
</evidence>
<evidence type="ECO:0000313" key="8">
    <source>
        <dbReference type="Proteomes" id="UP000014115"/>
    </source>
</evidence>
<dbReference type="InterPro" id="IPR005119">
    <property type="entry name" value="LysR_subst-bd"/>
</dbReference>
<dbReference type="InterPro" id="IPR050176">
    <property type="entry name" value="LTTR"/>
</dbReference>
<name>K2KYM7_9GAMM</name>
<evidence type="ECO:0000256" key="2">
    <source>
        <dbReference type="ARBA" id="ARBA00023015"/>
    </source>
</evidence>
<dbReference type="AlphaFoldDB" id="K2KYM7"/>
<sequence length="323" mass="35322">MPFKKLIIGFTLFIFIISSTAPAEAKPMSVPMKHLSLDALRAFTSVVDLNSYTAAGQQLGRSQPAISLQLQKLEEQLGARLLTRQRGRMQLTAAGEALYASARQLLNLNDRVFAQFQQPSLAGRVRLGIPSEFASTLLPRVLGQFAQSYPQVTLEVTSALSEQLLQQDDEHDYDVVVALQEPTQQVRKDELLKQESLVWVVSSLMPPLAKNAPVSLVVAPDGCIYRRRALQALKKCQQAWRISYTNADFSGLKAALHSGLGVTVLADSAVPDNFTRLPSSKTINSASGSTALPELGRVNLVLKQRASDNPAASQLAVFLRERI</sequence>
<dbReference type="PANTHER" id="PTHR30579">
    <property type="entry name" value="TRANSCRIPTIONAL REGULATOR"/>
    <property type="match status" value="1"/>
</dbReference>
<feature type="chain" id="PRO_5003863304" evidence="5">
    <location>
        <begin position="24"/>
        <end position="323"/>
    </location>
</feature>
<evidence type="ECO:0000256" key="3">
    <source>
        <dbReference type="ARBA" id="ARBA00023125"/>
    </source>
</evidence>
<evidence type="ECO:0000259" key="6">
    <source>
        <dbReference type="PROSITE" id="PS50931"/>
    </source>
</evidence>